<accession>A0A2H0N6B8</accession>
<evidence type="ECO:0000256" key="2">
    <source>
        <dbReference type="ARBA" id="ARBA00022729"/>
    </source>
</evidence>
<proteinExistence type="inferred from homology"/>
<dbReference type="InterPro" id="IPR028081">
    <property type="entry name" value="Leu-bd"/>
</dbReference>
<evidence type="ECO:0000259" key="4">
    <source>
        <dbReference type="Pfam" id="PF13458"/>
    </source>
</evidence>
<dbReference type="PANTHER" id="PTHR30483:SF6">
    <property type="entry name" value="PERIPLASMIC BINDING PROTEIN OF ABC TRANSPORTER FOR NATURAL AMINO ACIDS"/>
    <property type="match status" value="1"/>
</dbReference>
<dbReference type="CDD" id="cd19984">
    <property type="entry name" value="PBP1_ABC_ligand_binding-like"/>
    <property type="match status" value="1"/>
</dbReference>
<dbReference type="InterPro" id="IPR051010">
    <property type="entry name" value="BCAA_transport"/>
</dbReference>
<evidence type="ECO:0000256" key="1">
    <source>
        <dbReference type="ARBA" id="ARBA00010062"/>
    </source>
</evidence>
<dbReference type="EMBL" id="PCWN01000003">
    <property type="protein sequence ID" value="PIR04449.1"/>
    <property type="molecule type" value="Genomic_DNA"/>
</dbReference>
<dbReference type="Gene3D" id="3.40.50.2300">
    <property type="match status" value="2"/>
</dbReference>
<feature type="domain" description="Leucine-binding protein" evidence="4">
    <location>
        <begin position="42"/>
        <end position="354"/>
    </location>
</feature>
<reference evidence="5 6" key="1">
    <citation type="submission" date="2017-09" db="EMBL/GenBank/DDBJ databases">
        <title>Depth-based differentiation of microbial function through sediment-hosted aquifers and enrichment of novel symbionts in the deep terrestrial subsurface.</title>
        <authorList>
            <person name="Probst A.J."/>
            <person name="Ladd B."/>
            <person name="Jarett J.K."/>
            <person name="Geller-Mcgrath D.E."/>
            <person name="Sieber C.M."/>
            <person name="Emerson J.B."/>
            <person name="Anantharaman K."/>
            <person name="Thomas B.C."/>
            <person name="Malmstrom R."/>
            <person name="Stieglmeier M."/>
            <person name="Klingl A."/>
            <person name="Woyke T."/>
            <person name="Ryan C.M."/>
            <person name="Banfield J.F."/>
        </authorList>
    </citation>
    <scope>NUCLEOTIDE SEQUENCE [LARGE SCALE GENOMIC DNA]</scope>
    <source>
        <strain evidence="5">CG11_big_fil_rev_8_21_14_0_20_39_34</strain>
    </source>
</reference>
<sequence length="376" mass="40802">MNTIPHAHKRKSFIQKSFLCLLSSLILLSGCATKTVSTPEQKIKIGVVGPLTGDAASYGENNQAGVQLALQEYSGNNKFDLVFEDDHCDGKTASSVYQKLIGVDKVDLIIGPVCSAAAAVGLPLAVQANVPVIITGASASGLSSLGDNIFRIYPSDGLQGKFVANTFFQKMQKKNVAVIYLQDDWGQAIEKVFSEEYTKLGGNIVVKESMLSSEQDARGILTKVKNSTAEFIYLPASITNGLAVLKQMQELNIDLPVIGGDFFASEDFFTNPIAEGIMVSSGNIQNPDEFQQKIKEKTGLENVNILAPLGYDAMNLALQTFDAVGNDKEAIKNYLKNVSFERSVSTEKIEFDQNGDLKDAAFVINDIQNKQLIPRK</sequence>
<dbReference type="Proteomes" id="UP000229600">
    <property type="component" value="Unassembled WGS sequence"/>
</dbReference>
<feature type="chain" id="PRO_5013594349" description="Leucine-binding protein domain-containing protein" evidence="3">
    <location>
        <begin position="35"/>
        <end position="376"/>
    </location>
</feature>
<feature type="signal peptide" evidence="3">
    <location>
        <begin position="1"/>
        <end position="34"/>
    </location>
</feature>
<evidence type="ECO:0000313" key="5">
    <source>
        <dbReference type="EMBL" id="PIR04449.1"/>
    </source>
</evidence>
<dbReference type="PANTHER" id="PTHR30483">
    <property type="entry name" value="LEUCINE-SPECIFIC-BINDING PROTEIN"/>
    <property type="match status" value="1"/>
</dbReference>
<dbReference type="AlphaFoldDB" id="A0A2H0N6B8"/>
<dbReference type="InterPro" id="IPR028082">
    <property type="entry name" value="Peripla_BP_I"/>
</dbReference>
<dbReference type="Pfam" id="PF13458">
    <property type="entry name" value="Peripla_BP_6"/>
    <property type="match status" value="1"/>
</dbReference>
<organism evidence="5 6">
    <name type="scientific">Candidatus Magasanikbacteria bacterium CG11_big_fil_rev_8_21_14_0_20_39_34</name>
    <dbReference type="NCBI Taxonomy" id="1974653"/>
    <lineage>
        <taxon>Bacteria</taxon>
        <taxon>Candidatus Magasanikiibacteriota</taxon>
    </lineage>
</organism>
<dbReference type="SUPFAM" id="SSF53822">
    <property type="entry name" value="Periplasmic binding protein-like I"/>
    <property type="match status" value="1"/>
</dbReference>
<gene>
    <name evidence="5" type="ORF">COV59_01215</name>
</gene>
<keyword evidence="2 3" id="KW-0732">Signal</keyword>
<evidence type="ECO:0000256" key="3">
    <source>
        <dbReference type="SAM" id="SignalP"/>
    </source>
</evidence>
<name>A0A2H0N6B8_9BACT</name>
<protein>
    <recommendedName>
        <fullName evidence="4">Leucine-binding protein domain-containing protein</fullName>
    </recommendedName>
</protein>
<evidence type="ECO:0000313" key="6">
    <source>
        <dbReference type="Proteomes" id="UP000229600"/>
    </source>
</evidence>
<comment type="similarity">
    <text evidence="1">Belongs to the leucine-binding protein family.</text>
</comment>
<comment type="caution">
    <text evidence="5">The sequence shown here is derived from an EMBL/GenBank/DDBJ whole genome shotgun (WGS) entry which is preliminary data.</text>
</comment>